<reference evidence="2 3" key="1">
    <citation type="submission" date="2016-10" db="EMBL/GenBank/DDBJ databases">
        <authorList>
            <person name="de Groot N.N."/>
        </authorList>
    </citation>
    <scope>NUCLEOTIDE SEQUENCE [LARGE SCALE GENOMIC DNA]</scope>
    <source>
        <strain evidence="2 3">JCM 19513</strain>
    </source>
</reference>
<proteinExistence type="predicted"/>
<accession>A0A1H7NSX7</accession>
<dbReference type="Pfam" id="PF13503">
    <property type="entry name" value="DUF4123"/>
    <property type="match status" value="1"/>
</dbReference>
<feature type="domain" description="DUF4123" evidence="1">
    <location>
        <begin position="20"/>
        <end position="135"/>
    </location>
</feature>
<protein>
    <recommendedName>
        <fullName evidence="1">DUF4123 domain-containing protein</fullName>
    </recommendedName>
</protein>
<evidence type="ECO:0000259" key="1">
    <source>
        <dbReference type="Pfam" id="PF13503"/>
    </source>
</evidence>
<dbReference type="Proteomes" id="UP000185766">
    <property type="component" value="Unassembled WGS sequence"/>
</dbReference>
<dbReference type="RefSeq" id="WP_074868242.1">
    <property type="nucleotide sequence ID" value="NZ_FOAS01000010.1"/>
</dbReference>
<organism evidence="2 3">
    <name type="scientific">Atopomonas hussainii</name>
    <dbReference type="NCBI Taxonomy" id="1429083"/>
    <lineage>
        <taxon>Bacteria</taxon>
        <taxon>Pseudomonadati</taxon>
        <taxon>Pseudomonadota</taxon>
        <taxon>Gammaproteobacteria</taxon>
        <taxon>Pseudomonadales</taxon>
        <taxon>Pseudomonadaceae</taxon>
        <taxon>Atopomonas</taxon>
    </lineage>
</organism>
<name>A0A1H7NSX7_9GAMM</name>
<dbReference type="AlphaFoldDB" id="A0A1H7NSX7"/>
<evidence type="ECO:0000313" key="3">
    <source>
        <dbReference type="Proteomes" id="UP000185766"/>
    </source>
</evidence>
<gene>
    <name evidence="2" type="ORF">SAMN05216214_1104</name>
</gene>
<dbReference type="InterPro" id="IPR025391">
    <property type="entry name" value="DUF4123"/>
</dbReference>
<evidence type="ECO:0000313" key="2">
    <source>
        <dbReference type="EMBL" id="SEL26491.1"/>
    </source>
</evidence>
<sequence>MPNNTLAQLPVNLPWNSSAYLLLDGISVDTLAQRLYQWSAAPDFDVLYLDTLWANLSDVSPCLIHLSGAHDSILGAFLENSAHEWGYLLFSNASRAALLNHLRWLACVQHPLGADMLLRLADPAVIHALLQQAEQDNDNTLFGPIDLAVTPDNIQDCWHQHHRARPAQTTTPRTRYRLTEHQLERLGDVSFRSLIIRLDAHLHDYFPDYQPTLSSTERWQHLQALADQAYAQGFHSEHEITLYSNIFALLGPTALVTHHDIAALVSQPSSLSPSQRIEQAADIAYARASSAERTPHDS</sequence>
<keyword evidence="3" id="KW-1185">Reference proteome</keyword>
<dbReference type="EMBL" id="FOAS01000010">
    <property type="protein sequence ID" value="SEL26491.1"/>
    <property type="molecule type" value="Genomic_DNA"/>
</dbReference>